<protein>
    <recommendedName>
        <fullName evidence="3">Lipoprotein</fullName>
    </recommendedName>
</protein>
<dbReference type="PATRIC" id="fig|1276246.3.peg.898"/>
<dbReference type="STRING" id="1276246.SCULI_v1c09030"/>
<dbReference type="PROSITE" id="PS51257">
    <property type="entry name" value="PROKAR_LIPOPROTEIN"/>
    <property type="match status" value="1"/>
</dbReference>
<sequence>MKKILVLLGTITITTSGSITVTSCGNPNENLKYYKYDFDILNQKYFYNDFWQDDYLEIINSLKLQYPARTFIKESELNDKKYKFSQQLQTIFVVKIVYSSKHNQIYVEQYNSDDKISWNKQYSYLTNISYILSLNLNEQQIIYDFNDYLRSESDFVYSELSNVFAKFIYEKNGFDISGISYNFVLVDKTGKQIKEESTLLDTKTIDILSIETPKNDNYNSMFIVWVDLDKQSDIKYNINNLDSTLVLDWNNSSIPLWKKHLRGLKTFISLKMEEIMANDLTINNSFDFRKYILSNPENIVIEFRNSEGRYLTEENYNEESIKILCENDEIYVASILIISPIDNYLFLIEGVSNITLEYTL</sequence>
<dbReference type="AlphaFoldDB" id="W6A7Z4"/>
<proteinExistence type="predicted"/>
<accession>W6A7Z4</accession>
<dbReference type="Proteomes" id="UP000019267">
    <property type="component" value="Chromosome"/>
</dbReference>
<evidence type="ECO:0008006" key="3">
    <source>
        <dbReference type="Google" id="ProtNLM"/>
    </source>
</evidence>
<reference evidence="1 2" key="1">
    <citation type="journal article" date="2014" name="Genome Biol. Evol.">
        <title>Molecular evolution of the substrate utilization strategies and putative virulence factors in mosquito-associated Spiroplasma species.</title>
        <authorList>
            <person name="Chang T.H."/>
            <person name="Lo W.S."/>
            <person name="Ku C."/>
            <person name="Chen L.L."/>
            <person name="Kuo C.H."/>
        </authorList>
    </citation>
    <scope>NUCLEOTIDE SEQUENCE [LARGE SCALE GENOMIC DNA]</scope>
    <source>
        <strain evidence="1">AES-1</strain>
    </source>
</reference>
<name>W6A7Z4_9MOLU</name>
<evidence type="ECO:0000313" key="2">
    <source>
        <dbReference type="Proteomes" id="UP000019267"/>
    </source>
</evidence>
<dbReference type="KEGG" id="scq:SCULI_v1c09030"/>
<organism evidence="1 2">
    <name type="scientific">Spiroplasma culicicola AES-1</name>
    <dbReference type="NCBI Taxonomy" id="1276246"/>
    <lineage>
        <taxon>Bacteria</taxon>
        <taxon>Bacillati</taxon>
        <taxon>Mycoplasmatota</taxon>
        <taxon>Mollicutes</taxon>
        <taxon>Entomoplasmatales</taxon>
        <taxon>Spiroplasmataceae</taxon>
        <taxon>Spiroplasma</taxon>
    </lineage>
</organism>
<keyword evidence="2" id="KW-1185">Reference proteome</keyword>
<gene>
    <name evidence="1" type="ORF">SCULI_v1c09030</name>
</gene>
<evidence type="ECO:0000313" key="1">
    <source>
        <dbReference type="EMBL" id="AHI53243.1"/>
    </source>
</evidence>
<dbReference type="EMBL" id="CP006681">
    <property type="protein sequence ID" value="AHI53243.1"/>
    <property type="molecule type" value="Genomic_DNA"/>
</dbReference>
<dbReference type="RefSeq" id="WP_025363466.1">
    <property type="nucleotide sequence ID" value="NZ_CP006681.1"/>
</dbReference>
<dbReference type="HOGENOM" id="CLU_769261_0_0_14"/>